<accession>A0A1R0KE16</accession>
<organism evidence="1 2">
    <name type="scientific">Amycolatopsis coloradensis</name>
    <dbReference type="NCBI Taxonomy" id="76021"/>
    <lineage>
        <taxon>Bacteria</taxon>
        <taxon>Bacillati</taxon>
        <taxon>Actinomycetota</taxon>
        <taxon>Actinomycetes</taxon>
        <taxon>Pseudonocardiales</taxon>
        <taxon>Pseudonocardiaceae</taxon>
        <taxon>Amycolatopsis</taxon>
    </lineage>
</organism>
<keyword evidence="2" id="KW-1185">Reference proteome</keyword>
<dbReference type="EMBL" id="MQUQ01000037">
    <property type="protein sequence ID" value="OLZ43262.1"/>
    <property type="molecule type" value="Genomic_DNA"/>
</dbReference>
<dbReference type="AlphaFoldDB" id="A0A1R0KE16"/>
<protein>
    <submittedName>
        <fullName evidence="1">Uncharacterized protein</fullName>
    </submittedName>
</protein>
<comment type="caution">
    <text evidence="1">The sequence shown here is derived from an EMBL/GenBank/DDBJ whole genome shotgun (WGS) entry which is preliminary data.</text>
</comment>
<dbReference type="STRING" id="76021.BS329_39940"/>
<name>A0A1R0KE16_9PSEU</name>
<evidence type="ECO:0000313" key="2">
    <source>
        <dbReference type="Proteomes" id="UP000187486"/>
    </source>
</evidence>
<dbReference type="OrthoDB" id="4762720at2"/>
<proteinExistence type="predicted"/>
<gene>
    <name evidence="1" type="ORF">BS329_39940</name>
</gene>
<dbReference type="Proteomes" id="UP000187486">
    <property type="component" value="Unassembled WGS sequence"/>
</dbReference>
<evidence type="ECO:0000313" key="1">
    <source>
        <dbReference type="EMBL" id="OLZ43262.1"/>
    </source>
</evidence>
<sequence>MRVRDQLIPPEVMVEMPSAPDLPSLTMKIEMRKEVPVCTEITIRAKEDGREVRTTDLRAVQLQDLLELIVTAVSSKIISAGPEGLVLGDNQGATTENFDAALATIRAARKGTRARITDDFLREVAETYRANVDGSPTKAVEEKYGVEYRTAARWVERARAKGYLPATTPGKRKA</sequence>
<dbReference type="RefSeq" id="WP_076168616.1">
    <property type="nucleotide sequence ID" value="NZ_MQUQ01000037.1"/>
</dbReference>
<reference evidence="1 2" key="1">
    <citation type="submission" date="2016-01" db="EMBL/GenBank/DDBJ databases">
        <title>Amycolatopsis coloradensis genome sequencing and assembly.</title>
        <authorList>
            <person name="Mayilraj S."/>
        </authorList>
    </citation>
    <scope>NUCLEOTIDE SEQUENCE [LARGE SCALE GENOMIC DNA]</scope>
    <source>
        <strain evidence="1 2">DSM 44225</strain>
    </source>
</reference>